<evidence type="ECO:0000256" key="4">
    <source>
        <dbReference type="RuleBase" id="RU000304"/>
    </source>
</evidence>
<dbReference type="FunFam" id="1.10.510.10:FF:000571">
    <property type="entry name" value="Maternal embryonic leucine zipper kinase"/>
    <property type="match status" value="1"/>
</dbReference>
<dbReference type="GO" id="GO:0004674">
    <property type="term" value="F:protein serine/threonine kinase activity"/>
    <property type="evidence" value="ECO:0007669"/>
    <property type="project" value="UniProtKB-KW"/>
</dbReference>
<dbReference type="InterPro" id="IPR008271">
    <property type="entry name" value="Ser/Thr_kinase_AS"/>
</dbReference>
<evidence type="ECO:0000256" key="1">
    <source>
        <dbReference type="ARBA" id="ARBA00022741"/>
    </source>
</evidence>
<reference evidence="6" key="1">
    <citation type="submission" date="2019-03" db="EMBL/GenBank/DDBJ databases">
        <title>Long read genome sequence of the mycoparasitic Pythium oligandrum ATCC 38472 isolated from sugarbeet rhizosphere.</title>
        <authorList>
            <person name="Gaulin E."/>
        </authorList>
    </citation>
    <scope>NUCLEOTIDE SEQUENCE</scope>
    <source>
        <strain evidence="6">ATCC 38472_TT</strain>
    </source>
</reference>
<keyword evidence="4" id="KW-0808">Transferase</keyword>
<dbReference type="GO" id="GO:0005524">
    <property type="term" value="F:ATP binding"/>
    <property type="evidence" value="ECO:0007669"/>
    <property type="project" value="UniProtKB-UniRule"/>
</dbReference>
<evidence type="ECO:0000313" key="6">
    <source>
        <dbReference type="EMBL" id="TMW68148.1"/>
    </source>
</evidence>
<dbReference type="SMART" id="SM00220">
    <property type="entry name" value="S_TKc"/>
    <property type="match status" value="1"/>
</dbReference>
<keyword evidence="2 3" id="KW-0067">ATP-binding</keyword>
<dbReference type="InterPro" id="IPR011009">
    <property type="entry name" value="Kinase-like_dom_sf"/>
</dbReference>
<dbReference type="Gene3D" id="3.30.200.20">
    <property type="entry name" value="Phosphorylase Kinase, domain 1"/>
    <property type="match status" value="1"/>
</dbReference>
<dbReference type="SUPFAM" id="SSF56112">
    <property type="entry name" value="Protein kinase-like (PK-like)"/>
    <property type="match status" value="1"/>
</dbReference>
<dbReference type="PANTHER" id="PTHR24347">
    <property type="entry name" value="SERINE/THREONINE-PROTEIN KINASE"/>
    <property type="match status" value="1"/>
</dbReference>
<protein>
    <recommendedName>
        <fullName evidence="5">Protein kinase domain-containing protein</fullName>
    </recommendedName>
</protein>
<keyword evidence="1 3" id="KW-0547">Nucleotide-binding</keyword>
<dbReference type="InterPro" id="IPR000719">
    <property type="entry name" value="Prot_kinase_dom"/>
</dbReference>
<dbReference type="OrthoDB" id="40902at2759"/>
<dbReference type="Gene3D" id="1.10.510.10">
    <property type="entry name" value="Transferase(Phosphotransferase) domain 1"/>
    <property type="match status" value="1"/>
</dbReference>
<comment type="similarity">
    <text evidence="4">Belongs to the protein kinase superfamily.</text>
</comment>
<accession>A0A8K1CSI5</accession>
<dbReference type="Pfam" id="PF00069">
    <property type="entry name" value="Pkinase"/>
    <property type="match status" value="1"/>
</dbReference>
<evidence type="ECO:0000256" key="3">
    <source>
        <dbReference type="PROSITE-ProRule" id="PRU10141"/>
    </source>
</evidence>
<proteinExistence type="inferred from homology"/>
<dbReference type="Proteomes" id="UP000794436">
    <property type="component" value="Unassembled WGS sequence"/>
</dbReference>
<dbReference type="PROSITE" id="PS50011">
    <property type="entry name" value="PROTEIN_KINASE_DOM"/>
    <property type="match status" value="1"/>
</dbReference>
<feature type="binding site" evidence="3">
    <location>
        <position position="189"/>
    </location>
    <ligand>
        <name>ATP</name>
        <dbReference type="ChEBI" id="CHEBI:30616"/>
    </ligand>
</feature>
<keyword evidence="7" id="KW-1185">Reference proteome</keyword>
<gene>
    <name evidence="6" type="ORF">Poli38472_007820</name>
</gene>
<organism evidence="6 7">
    <name type="scientific">Pythium oligandrum</name>
    <name type="common">Mycoparasitic fungus</name>
    <dbReference type="NCBI Taxonomy" id="41045"/>
    <lineage>
        <taxon>Eukaryota</taxon>
        <taxon>Sar</taxon>
        <taxon>Stramenopiles</taxon>
        <taxon>Oomycota</taxon>
        <taxon>Peronosporomycetes</taxon>
        <taxon>Pythiales</taxon>
        <taxon>Pythiaceae</taxon>
        <taxon>Pythium</taxon>
    </lineage>
</organism>
<dbReference type="InterPro" id="IPR017441">
    <property type="entry name" value="Protein_kinase_ATP_BS"/>
</dbReference>
<evidence type="ECO:0000313" key="7">
    <source>
        <dbReference type="Proteomes" id="UP000794436"/>
    </source>
</evidence>
<dbReference type="AlphaFoldDB" id="A0A8K1CSI5"/>
<keyword evidence="4" id="KW-0723">Serine/threonine-protein kinase</keyword>
<comment type="caution">
    <text evidence="6">The sequence shown here is derived from an EMBL/GenBank/DDBJ whole genome shotgun (WGS) entry which is preliminary data.</text>
</comment>
<feature type="domain" description="Protein kinase" evidence="5">
    <location>
        <begin position="160"/>
        <end position="426"/>
    </location>
</feature>
<dbReference type="EMBL" id="SPLM01000003">
    <property type="protein sequence ID" value="TMW68148.1"/>
    <property type="molecule type" value="Genomic_DNA"/>
</dbReference>
<name>A0A8K1CSI5_PYTOL</name>
<dbReference type="CDD" id="cd05117">
    <property type="entry name" value="STKc_CAMK"/>
    <property type="match status" value="1"/>
</dbReference>
<dbReference type="PROSITE" id="PS00108">
    <property type="entry name" value="PROTEIN_KINASE_ST"/>
    <property type="match status" value="1"/>
</dbReference>
<sequence length="432" mass="48688">MGASLATRCFLGDCFNGQGDGVAVGARPRQPAMPFHRTPPLYRRRERLSEQVVIINQHQHDHLLNHILPPRGRTPTHNMQVFGRKSRRLISERDSRASTCSSSSESDAEFGSLTARYYGASSNASSLSLNSPVPAYPRAGLRTQRSDPSLEWSSAFASRYVLEEMIGAGTTSTCFRCRRSTDNQLFACKVIDKRRLSSNPQNDGILRHLRCEVEIQGRLDHPNIAKLEEFYENDSFIVLIMELLEGGELFDTIIERGRFTEADARHVAQSVLSAVQYMHARGIVHRDIKPENLLLVSPAPASGPFEVKIIDFGFSTVLKPHQTASSFLGTPGYLAPEILQHQPYNSAVDIWSFGVLLYLMLSGRLPFPMAHQLPLHENITSLYRLTFPRKYWRDLSPEAKDLVKRMLVLDPRRRATVDAALAHPWFTPAQPW</sequence>
<evidence type="ECO:0000256" key="2">
    <source>
        <dbReference type="ARBA" id="ARBA00022840"/>
    </source>
</evidence>
<evidence type="ECO:0000259" key="5">
    <source>
        <dbReference type="PROSITE" id="PS50011"/>
    </source>
</evidence>
<dbReference type="PROSITE" id="PS00107">
    <property type="entry name" value="PROTEIN_KINASE_ATP"/>
    <property type="match status" value="1"/>
</dbReference>
<keyword evidence="4" id="KW-0418">Kinase</keyword>